<dbReference type="GO" id="GO:0006281">
    <property type="term" value="P:DNA repair"/>
    <property type="evidence" value="ECO:0007669"/>
    <property type="project" value="UniProtKB-UniRule"/>
</dbReference>
<dbReference type="InterPro" id="IPR011344">
    <property type="entry name" value="ssDNA-bd"/>
</dbReference>
<organism evidence="5 6">
    <name type="scientific">Tahibacter soli</name>
    <dbReference type="NCBI Taxonomy" id="2983605"/>
    <lineage>
        <taxon>Bacteria</taxon>
        <taxon>Pseudomonadati</taxon>
        <taxon>Pseudomonadota</taxon>
        <taxon>Gammaproteobacteria</taxon>
        <taxon>Lysobacterales</taxon>
        <taxon>Rhodanobacteraceae</taxon>
        <taxon>Tahibacter</taxon>
    </lineage>
</organism>
<evidence type="ECO:0000313" key="6">
    <source>
        <dbReference type="Proteomes" id="UP001139971"/>
    </source>
</evidence>
<dbReference type="GO" id="GO:0006260">
    <property type="term" value="P:DNA replication"/>
    <property type="evidence" value="ECO:0007669"/>
    <property type="project" value="UniProtKB-UniRule"/>
</dbReference>
<dbReference type="SUPFAM" id="SSF50249">
    <property type="entry name" value="Nucleic acid-binding proteins"/>
    <property type="match status" value="1"/>
</dbReference>
<evidence type="ECO:0000256" key="4">
    <source>
        <dbReference type="SAM" id="MobiDB-lite"/>
    </source>
</evidence>
<sequence length="180" mass="18901">MARGINKVILVGNLGADPETRYTPGGAAITSIRIATSEAWKDKQTGEQQERTEWHRVKFFGRLAEIAGEYLKKGSQVYIEGKLRTEEWEKDGVKRYSTDVIADEMQMLGGRGGGGEGGGEGRSGGGGYGGGEGRGGGGGYGGGGGGRQERGPARGPQQAPQRSAPPPVQNTGFDDDDIPF</sequence>
<evidence type="ECO:0000256" key="2">
    <source>
        <dbReference type="HAMAP-Rule" id="MF_00984"/>
    </source>
</evidence>
<gene>
    <name evidence="5" type="primary">ssb</name>
    <name evidence="5" type="ORF">OD750_024755</name>
</gene>
<keyword evidence="6" id="KW-1185">Reference proteome</keyword>
<evidence type="ECO:0000256" key="1">
    <source>
        <dbReference type="ARBA" id="ARBA00023125"/>
    </source>
</evidence>
<proteinExistence type="inferred from homology"/>
<protein>
    <recommendedName>
        <fullName evidence="2 3">Single-stranded DNA-binding protein</fullName>
        <shortName evidence="2">SSB</shortName>
    </recommendedName>
</protein>
<dbReference type="InterPro" id="IPR012340">
    <property type="entry name" value="NA-bd_OB-fold"/>
</dbReference>
<dbReference type="Proteomes" id="UP001139971">
    <property type="component" value="Unassembled WGS sequence"/>
</dbReference>
<name>A0A9X3YSU2_9GAMM</name>
<dbReference type="PANTHER" id="PTHR10302:SF27">
    <property type="entry name" value="SINGLE-STRANDED DNA-BINDING PROTEIN"/>
    <property type="match status" value="1"/>
</dbReference>
<feature type="compositionally biased region" description="Gly residues" evidence="4">
    <location>
        <begin position="109"/>
        <end position="146"/>
    </location>
</feature>
<keyword evidence="2" id="KW-0235">DNA replication</keyword>
<comment type="caution">
    <text evidence="5">The sequence shown here is derived from an EMBL/GenBank/DDBJ whole genome shotgun (WGS) entry which is preliminary data.</text>
</comment>
<keyword evidence="2" id="KW-0234">DNA repair</keyword>
<dbReference type="NCBIfam" id="TIGR00621">
    <property type="entry name" value="ssb"/>
    <property type="match status" value="1"/>
</dbReference>
<keyword evidence="2" id="KW-0233">DNA recombination</keyword>
<dbReference type="GO" id="GO:0009295">
    <property type="term" value="C:nucleoid"/>
    <property type="evidence" value="ECO:0007669"/>
    <property type="project" value="TreeGrafter"/>
</dbReference>
<feature type="short sequence motif" description="Important for interaction with partner proteins" evidence="2">
    <location>
        <begin position="175"/>
        <end position="180"/>
    </location>
</feature>
<dbReference type="RefSeq" id="WP_263541298.1">
    <property type="nucleotide sequence ID" value="NZ_JAOVZO020000020.1"/>
</dbReference>
<dbReference type="InterPro" id="IPR000424">
    <property type="entry name" value="Primosome_PriB/ssb"/>
</dbReference>
<dbReference type="GO" id="GO:0006310">
    <property type="term" value="P:DNA recombination"/>
    <property type="evidence" value="ECO:0007669"/>
    <property type="project" value="UniProtKB-UniRule"/>
</dbReference>
<evidence type="ECO:0000256" key="3">
    <source>
        <dbReference type="RuleBase" id="RU000524"/>
    </source>
</evidence>
<keyword evidence="2" id="KW-0227">DNA damage</keyword>
<dbReference type="Gene3D" id="2.40.50.140">
    <property type="entry name" value="Nucleic acid-binding proteins"/>
    <property type="match status" value="1"/>
</dbReference>
<dbReference type="Pfam" id="PF00436">
    <property type="entry name" value="SSB"/>
    <property type="match status" value="1"/>
</dbReference>
<dbReference type="GO" id="GO:0003697">
    <property type="term" value="F:single-stranded DNA binding"/>
    <property type="evidence" value="ECO:0007669"/>
    <property type="project" value="UniProtKB-UniRule"/>
</dbReference>
<feature type="region of interest" description="Disordered" evidence="4">
    <location>
        <begin position="107"/>
        <end position="180"/>
    </location>
</feature>
<dbReference type="AlphaFoldDB" id="A0A9X3YSU2"/>
<comment type="subunit">
    <text evidence="2">Homotetramer.</text>
</comment>
<dbReference type="PROSITE" id="PS50935">
    <property type="entry name" value="SSB"/>
    <property type="match status" value="1"/>
</dbReference>
<dbReference type="HAMAP" id="MF_00984">
    <property type="entry name" value="SSB"/>
    <property type="match status" value="1"/>
</dbReference>
<dbReference type="PANTHER" id="PTHR10302">
    <property type="entry name" value="SINGLE-STRANDED DNA-BINDING PROTEIN"/>
    <property type="match status" value="1"/>
</dbReference>
<keyword evidence="1 2" id="KW-0238">DNA-binding</keyword>
<dbReference type="CDD" id="cd04496">
    <property type="entry name" value="SSB_OBF"/>
    <property type="match status" value="1"/>
</dbReference>
<dbReference type="EMBL" id="JAOVZO020000020">
    <property type="protein sequence ID" value="MDC8015751.1"/>
    <property type="molecule type" value="Genomic_DNA"/>
</dbReference>
<feature type="compositionally biased region" description="Low complexity" evidence="4">
    <location>
        <begin position="153"/>
        <end position="162"/>
    </location>
</feature>
<accession>A0A9X3YSU2</accession>
<comment type="function">
    <text evidence="2">Plays an important role in DNA replication, recombination and repair. Binds to ssDNA and to an array of partner proteins to recruit them to their sites of action during DNA metabolism.</text>
</comment>
<reference evidence="5" key="1">
    <citation type="submission" date="2023-02" db="EMBL/GenBank/DDBJ databases">
        <title>Tahibacter soli sp. nov. isolated from soil.</title>
        <authorList>
            <person name="Baek J.H."/>
            <person name="Lee J.K."/>
            <person name="Choi D.G."/>
            <person name="Jeon C.O."/>
        </authorList>
    </citation>
    <scope>NUCLEOTIDE SEQUENCE</scope>
    <source>
        <strain evidence="5">BL</strain>
    </source>
</reference>
<comment type="caution">
    <text evidence="2">Lacks conserved residue(s) required for the propagation of feature annotation.</text>
</comment>
<evidence type="ECO:0000313" key="5">
    <source>
        <dbReference type="EMBL" id="MDC8015751.1"/>
    </source>
</evidence>